<feature type="DNA-binding region" description="H-T-H motif" evidence="4">
    <location>
        <begin position="28"/>
        <end position="47"/>
    </location>
</feature>
<dbReference type="GO" id="GO:0000976">
    <property type="term" value="F:transcription cis-regulatory region binding"/>
    <property type="evidence" value="ECO:0007669"/>
    <property type="project" value="TreeGrafter"/>
</dbReference>
<evidence type="ECO:0000313" key="7">
    <source>
        <dbReference type="Proteomes" id="UP000228930"/>
    </source>
</evidence>
<keyword evidence="3" id="KW-0804">Transcription</keyword>
<dbReference type="SUPFAM" id="SSF48498">
    <property type="entry name" value="Tetracyclin repressor-like, C-terminal domain"/>
    <property type="match status" value="1"/>
</dbReference>
<dbReference type="Gene3D" id="1.10.357.10">
    <property type="entry name" value="Tetracycline Repressor, domain 2"/>
    <property type="match status" value="1"/>
</dbReference>
<evidence type="ECO:0000256" key="3">
    <source>
        <dbReference type="ARBA" id="ARBA00023163"/>
    </source>
</evidence>
<dbReference type="InterPro" id="IPR001647">
    <property type="entry name" value="HTH_TetR"/>
</dbReference>
<gene>
    <name evidence="6" type="ORF">TSA1_26505</name>
</gene>
<reference evidence="6 7" key="1">
    <citation type="submission" date="2015-06" db="EMBL/GenBank/DDBJ databases">
        <title>Comparative genome analysis of nirS-carrying Bradyrhizobium sp. strains.</title>
        <authorList>
            <person name="Ishii S."/>
            <person name="Jang J."/>
            <person name="Nishizawa T."/>
            <person name="Senoo K."/>
        </authorList>
    </citation>
    <scope>NUCLEOTIDE SEQUENCE [LARGE SCALE GENOMIC DNA]</scope>
    <source>
        <strain evidence="6 7">TSA1</strain>
    </source>
</reference>
<name>A0A2M6UP26_9BRAD</name>
<dbReference type="PANTHER" id="PTHR30055:SF234">
    <property type="entry name" value="HTH-TYPE TRANSCRIPTIONAL REGULATOR BETI"/>
    <property type="match status" value="1"/>
</dbReference>
<evidence type="ECO:0000313" key="6">
    <source>
        <dbReference type="EMBL" id="PIT06319.1"/>
    </source>
</evidence>
<dbReference type="Proteomes" id="UP000228930">
    <property type="component" value="Unassembled WGS sequence"/>
</dbReference>
<dbReference type="Gene3D" id="1.10.10.60">
    <property type="entry name" value="Homeodomain-like"/>
    <property type="match status" value="1"/>
</dbReference>
<organism evidence="6 7">
    <name type="scientific">Bradyrhizobium nitroreducens</name>
    <dbReference type="NCBI Taxonomy" id="709803"/>
    <lineage>
        <taxon>Bacteria</taxon>
        <taxon>Pseudomonadati</taxon>
        <taxon>Pseudomonadota</taxon>
        <taxon>Alphaproteobacteria</taxon>
        <taxon>Hyphomicrobiales</taxon>
        <taxon>Nitrobacteraceae</taxon>
        <taxon>Bradyrhizobium</taxon>
    </lineage>
</organism>
<accession>A0A2M6UP26</accession>
<keyword evidence="7" id="KW-1185">Reference proteome</keyword>
<proteinExistence type="predicted"/>
<dbReference type="Pfam" id="PF00440">
    <property type="entry name" value="TetR_N"/>
    <property type="match status" value="1"/>
</dbReference>
<dbReference type="PROSITE" id="PS50977">
    <property type="entry name" value="HTH_TETR_2"/>
    <property type="match status" value="1"/>
</dbReference>
<protein>
    <recommendedName>
        <fullName evidence="5">HTH tetR-type domain-containing protein</fullName>
    </recommendedName>
</protein>
<dbReference type="PRINTS" id="PR00455">
    <property type="entry name" value="HTHTETR"/>
</dbReference>
<dbReference type="InterPro" id="IPR023772">
    <property type="entry name" value="DNA-bd_HTH_TetR-type_CS"/>
</dbReference>
<dbReference type="PROSITE" id="PS01081">
    <property type="entry name" value="HTH_TETR_1"/>
    <property type="match status" value="1"/>
</dbReference>
<dbReference type="AlphaFoldDB" id="A0A2M6UP26"/>
<dbReference type="Pfam" id="PF17932">
    <property type="entry name" value="TetR_C_24"/>
    <property type="match status" value="1"/>
</dbReference>
<dbReference type="InterPro" id="IPR009057">
    <property type="entry name" value="Homeodomain-like_sf"/>
</dbReference>
<keyword evidence="1" id="KW-0805">Transcription regulation</keyword>
<evidence type="ECO:0000259" key="5">
    <source>
        <dbReference type="PROSITE" id="PS50977"/>
    </source>
</evidence>
<feature type="domain" description="HTH tetR-type" evidence="5">
    <location>
        <begin position="5"/>
        <end position="65"/>
    </location>
</feature>
<dbReference type="GO" id="GO:0003700">
    <property type="term" value="F:DNA-binding transcription factor activity"/>
    <property type="evidence" value="ECO:0007669"/>
    <property type="project" value="TreeGrafter"/>
</dbReference>
<dbReference type="EMBL" id="LFJC01000003">
    <property type="protein sequence ID" value="PIT06319.1"/>
    <property type="molecule type" value="Genomic_DNA"/>
</dbReference>
<dbReference type="SUPFAM" id="SSF46689">
    <property type="entry name" value="Homeodomain-like"/>
    <property type="match status" value="1"/>
</dbReference>
<dbReference type="PANTHER" id="PTHR30055">
    <property type="entry name" value="HTH-TYPE TRANSCRIPTIONAL REGULATOR RUTR"/>
    <property type="match status" value="1"/>
</dbReference>
<keyword evidence="2 4" id="KW-0238">DNA-binding</keyword>
<evidence type="ECO:0000256" key="2">
    <source>
        <dbReference type="ARBA" id="ARBA00023125"/>
    </source>
</evidence>
<dbReference type="InterPro" id="IPR041490">
    <property type="entry name" value="KstR2_TetR_C"/>
</dbReference>
<evidence type="ECO:0000256" key="1">
    <source>
        <dbReference type="ARBA" id="ARBA00023015"/>
    </source>
</evidence>
<dbReference type="InterPro" id="IPR036271">
    <property type="entry name" value="Tet_transcr_reg_TetR-rel_C_sf"/>
</dbReference>
<sequence length="210" mass="23995">MRRSEQTRRRILDAAALWLNKKGLAETSLQDLADEVGLQTASLYYHFPSKDALIEEVLHKGIEIVYEDVRRALDALEPSASYRERVRVAIAAHLSSLLEHGDYTSANIRNFPLVPENLREKNLSIRRQYGDYWRQLLQDAQKAGEVAPNVDLSLVRLFLVGAMNWSTEWFNPRKKSIDAIADMICSMIFDGIGPKEQRPSDGGQKRVTRR</sequence>
<evidence type="ECO:0000256" key="4">
    <source>
        <dbReference type="PROSITE-ProRule" id="PRU00335"/>
    </source>
</evidence>
<dbReference type="InterPro" id="IPR050109">
    <property type="entry name" value="HTH-type_TetR-like_transc_reg"/>
</dbReference>
<comment type="caution">
    <text evidence="6">The sequence shown here is derived from an EMBL/GenBank/DDBJ whole genome shotgun (WGS) entry which is preliminary data.</text>
</comment>